<evidence type="ECO:0000313" key="3">
    <source>
        <dbReference type="Proteomes" id="UP000034455"/>
    </source>
</evidence>
<reference evidence="2 3" key="1">
    <citation type="submission" date="2015-03" db="EMBL/GenBank/DDBJ databases">
        <title>Genome Assembly of Staphylococcus cohnii subsp. cohnii strain G22B2.</title>
        <authorList>
            <person name="Nair G."/>
            <person name="Kaur G."/>
            <person name="Khatri I."/>
            <person name="Singh N.K."/>
            <person name="Sathyabama S."/>
            <person name="Maurya S.K."/>
            <person name="Subramanian S."/>
            <person name="Agrewala J.N."/>
            <person name="Mayilraj S."/>
        </authorList>
    </citation>
    <scope>NUCLEOTIDE SEQUENCE [LARGE SCALE GENOMIC DNA]</scope>
    <source>
        <strain evidence="2 3">G22B2</strain>
    </source>
</reference>
<dbReference type="PATRIC" id="fig|74704.6.peg.370"/>
<evidence type="ECO:0000313" key="2">
    <source>
        <dbReference type="EMBL" id="KKI63869.1"/>
    </source>
</evidence>
<accession>A0A0M2NZB6</accession>
<gene>
    <name evidence="2" type="ORF">UF66_0358</name>
</gene>
<sequence>MLTKGIKYPYVKFLFDVIGILCAISVLVLVFVNGFINNQSGNFSLGFDVSGTHMVIMNALVLMTMICAIISTILRKVK</sequence>
<feature type="transmembrane region" description="Helical" evidence="1">
    <location>
        <begin position="12"/>
        <end position="36"/>
    </location>
</feature>
<dbReference type="AlphaFoldDB" id="A0A0M2NZB6"/>
<evidence type="ECO:0000256" key="1">
    <source>
        <dbReference type="SAM" id="Phobius"/>
    </source>
</evidence>
<protein>
    <submittedName>
        <fullName evidence="2">Uncharacterized protein</fullName>
    </submittedName>
</protein>
<dbReference type="RefSeq" id="WP_019469876.1">
    <property type="nucleotide sequence ID" value="NZ_BKAS01000002.1"/>
</dbReference>
<keyword evidence="1" id="KW-1133">Transmembrane helix</keyword>
<proteinExistence type="predicted"/>
<name>A0A0M2NZB6_STACC</name>
<dbReference type="EMBL" id="LAKJ01000012">
    <property type="protein sequence ID" value="KKI63869.1"/>
    <property type="molecule type" value="Genomic_DNA"/>
</dbReference>
<organism evidence="2 3">
    <name type="scientific">Staphylococcus cohnii subsp. cohnii</name>
    <dbReference type="NCBI Taxonomy" id="74704"/>
    <lineage>
        <taxon>Bacteria</taxon>
        <taxon>Bacillati</taxon>
        <taxon>Bacillota</taxon>
        <taxon>Bacilli</taxon>
        <taxon>Bacillales</taxon>
        <taxon>Staphylococcaceae</taxon>
        <taxon>Staphylococcus</taxon>
        <taxon>Staphylococcus cohnii species complex</taxon>
    </lineage>
</organism>
<keyword evidence="1" id="KW-0472">Membrane</keyword>
<comment type="caution">
    <text evidence="2">The sequence shown here is derived from an EMBL/GenBank/DDBJ whole genome shotgun (WGS) entry which is preliminary data.</text>
</comment>
<keyword evidence="1" id="KW-0812">Transmembrane</keyword>
<dbReference type="GeneID" id="58098648"/>
<dbReference type="Proteomes" id="UP000034455">
    <property type="component" value="Unassembled WGS sequence"/>
</dbReference>
<feature type="transmembrane region" description="Helical" evidence="1">
    <location>
        <begin position="56"/>
        <end position="74"/>
    </location>
</feature>